<evidence type="ECO:0000313" key="3">
    <source>
        <dbReference type="EMBL" id="SFF77155.1"/>
    </source>
</evidence>
<dbReference type="GO" id="GO:0006355">
    <property type="term" value="P:regulation of DNA-templated transcription"/>
    <property type="evidence" value="ECO:0007669"/>
    <property type="project" value="InterPro"/>
</dbReference>
<dbReference type="PANTHER" id="PTHR18964">
    <property type="entry name" value="ROK (REPRESSOR, ORF, KINASE) FAMILY"/>
    <property type="match status" value="1"/>
</dbReference>
<dbReference type="Pfam" id="PF00480">
    <property type="entry name" value="ROK"/>
    <property type="match status" value="1"/>
</dbReference>
<proteinExistence type="inferred from homology"/>
<evidence type="ECO:0000259" key="2">
    <source>
        <dbReference type="Pfam" id="PF09339"/>
    </source>
</evidence>
<keyword evidence="3" id="KW-0418">Kinase</keyword>
<dbReference type="CDD" id="cd00090">
    <property type="entry name" value="HTH_ARSR"/>
    <property type="match status" value="1"/>
</dbReference>
<dbReference type="SUPFAM" id="SSF46785">
    <property type="entry name" value="Winged helix' DNA-binding domain"/>
    <property type="match status" value="1"/>
</dbReference>
<dbReference type="AlphaFoldDB" id="A0A1I2LD26"/>
<gene>
    <name evidence="3" type="ORF">SAMN05216251_12835</name>
</gene>
<dbReference type="InterPro" id="IPR011991">
    <property type="entry name" value="ArsR-like_HTH"/>
</dbReference>
<dbReference type="Gene3D" id="3.30.420.40">
    <property type="match status" value="2"/>
</dbReference>
<dbReference type="InterPro" id="IPR036390">
    <property type="entry name" value="WH_DNA-bd_sf"/>
</dbReference>
<evidence type="ECO:0000313" key="4">
    <source>
        <dbReference type="Proteomes" id="UP000199323"/>
    </source>
</evidence>
<dbReference type="GO" id="GO:0003677">
    <property type="term" value="F:DNA binding"/>
    <property type="evidence" value="ECO:0007669"/>
    <property type="project" value="InterPro"/>
</dbReference>
<dbReference type="GO" id="GO:0016301">
    <property type="term" value="F:kinase activity"/>
    <property type="evidence" value="ECO:0007669"/>
    <property type="project" value="UniProtKB-KW"/>
</dbReference>
<dbReference type="STRING" id="380248.SAMN05216251_12835"/>
<reference evidence="3 4" key="1">
    <citation type="submission" date="2016-10" db="EMBL/GenBank/DDBJ databases">
        <authorList>
            <person name="de Groot N.N."/>
        </authorList>
    </citation>
    <scope>NUCLEOTIDE SEQUENCE [LARGE SCALE GENOMIC DNA]</scope>
    <source>
        <strain evidence="3 4">CGMCC 4.3510</strain>
    </source>
</reference>
<keyword evidence="4" id="KW-1185">Reference proteome</keyword>
<accession>A0A1I2LD26</accession>
<organism evidence="3 4">
    <name type="scientific">Actinacidiphila alni</name>
    <dbReference type="NCBI Taxonomy" id="380248"/>
    <lineage>
        <taxon>Bacteria</taxon>
        <taxon>Bacillati</taxon>
        <taxon>Actinomycetota</taxon>
        <taxon>Actinomycetes</taxon>
        <taxon>Kitasatosporales</taxon>
        <taxon>Streptomycetaceae</taxon>
        <taxon>Actinacidiphila</taxon>
    </lineage>
</organism>
<dbReference type="Gene3D" id="1.10.10.10">
    <property type="entry name" value="Winged helix-like DNA-binding domain superfamily/Winged helix DNA-binding domain"/>
    <property type="match status" value="1"/>
</dbReference>
<dbReference type="InterPro" id="IPR000600">
    <property type="entry name" value="ROK"/>
</dbReference>
<keyword evidence="3" id="KW-0808">Transferase</keyword>
<protein>
    <submittedName>
        <fullName evidence="3">Sugar kinase of the NBD/HSP70 family, may contain an N-terminal HTH domain</fullName>
    </submittedName>
</protein>
<dbReference type="Pfam" id="PF09339">
    <property type="entry name" value="HTH_IclR"/>
    <property type="match status" value="1"/>
</dbReference>
<dbReference type="PANTHER" id="PTHR18964:SF149">
    <property type="entry name" value="BIFUNCTIONAL UDP-N-ACETYLGLUCOSAMINE 2-EPIMERASE_N-ACETYLMANNOSAMINE KINASE"/>
    <property type="match status" value="1"/>
</dbReference>
<dbReference type="InterPro" id="IPR043129">
    <property type="entry name" value="ATPase_NBD"/>
</dbReference>
<dbReference type="EMBL" id="FONG01000028">
    <property type="protein sequence ID" value="SFF77155.1"/>
    <property type="molecule type" value="Genomic_DNA"/>
</dbReference>
<feature type="domain" description="HTH iclR-type" evidence="2">
    <location>
        <begin position="30"/>
        <end position="71"/>
    </location>
</feature>
<comment type="similarity">
    <text evidence="1">Belongs to the ROK (NagC/XylR) family.</text>
</comment>
<name>A0A1I2LD26_9ACTN</name>
<dbReference type="InterPro" id="IPR005471">
    <property type="entry name" value="Tscrpt_reg_IclR_N"/>
</dbReference>
<dbReference type="InterPro" id="IPR036388">
    <property type="entry name" value="WH-like_DNA-bd_sf"/>
</dbReference>
<evidence type="ECO:0000256" key="1">
    <source>
        <dbReference type="ARBA" id="ARBA00006479"/>
    </source>
</evidence>
<sequence>MTRMRTDAAGLARPRVTDRSSIRPGNLGLVLRLLRDGGPRSRTALAEDTGLPKATISTLVNELSDLGLVREGDLVRGEGVIGRPRLAVELDGRGVCGIGLEINCDYVATIVVDLRGRTVFERRAAADVPLLGPGGTLDITAGLLESAIAHTRAGGITPVGITVAAPGGADPATGTITTSVNLDWHDVAVGGPLKERLAGTVLPPVSVRNDAHLGTVAEYLAVAGDGVQDLVYVTGEVGVGGGVYNAGRFYHGAHDRACEFGHMPVNPEPVPCVCGRLGCWETMVGLGAFLKKAADPTDTVRNTMTDREQRLAELHRRAGAGDERVLGALRDLAAGLGRGLSLIVDAFDPRLVVVGGYFHQFADYLLEPVQRILDERTLAPAVTTCQVRPSTYMYTSALRGAAQYALESIYQDPAGTMNRSPALT</sequence>
<dbReference type="SUPFAM" id="SSF53067">
    <property type="entry name" value="Actin-like ATPase domain"/>
    <property type="match status" value="2"/>
</dbReference>
<dbReference type="Proteomes" id="UP000199323">
    <property type="component" value="Unassembled WGS sequence"/>
</dbReference>